<dbReference type="PANTHER" id="PTHR43219">
    <property type="entry name" value="CRISPR-ASSOCIATED ENDONUCLEASE CAS1"/>
    <property type="match status" value="1"/>
</dbReference>
<comment type="function">
    <text evidence="9">CRISPR (clustered regularly interspaced short palindromic repeat), is an adaptive immune system that provides protection against mobile genetic elements (viruses, transposable elements and conjugative plasmids). CRISPR clusters contain spacers, sequences complementary to antecedent mobile elements, and target invading nucleic acids. CRISPR clusters are transcribed and processed into CRISPR RNA (crRNA). Acts as a dsDNA endonuclease. Involved in the integration of spacer DNA into the CRISPR cassette.</text>
</comment>
<dbReference type="PANTHER" id="PTHR43219:SF1">
    <property type="entry name" value="CRISPR-ASSOCIATED ENDONUCLEASE CAS1"/>
    <property type="match status" value="1"/>
</dbReference>
<keyword evidence="3 9" id="KW-0255">Endonuclease</keyword>
<comment type="caution">
    <text evidence="11">The sequence shown here is derived from an EMBL/GenBank/DDBJ whole genome shotgun (WGS) entry which is preliminary data.</text>
</comment>
<evidence type="ECO:0000256" key="4">
    <source>
        <dbReference type="ARBA" id="ARBA00022801"/>
    </source>
</evidence>
<feature type="binding site" evidence="9">
    <location>
        <position position="156"/>
    </location>
    <ligand>
        <name>Mn(2+)</name>
        <dbReference type="ChEBI" id="CHEBI:29035"/>
    </ligand>
</feature>
<dbReference type="Gene3D" id="1.20.120.920">
    <property type="entry name" value="CRISPR-associated endonuclease Cas1, C-terminal domain"/>
    <property type="match status" value="1"/>
</dbReference>
<comment type="subunit">
    <text evidence="9">Homodimer, forms a heterotetramer with a Cas2 homodimer.</text>
</comment>
<comment type="similarity">
    <text evidence="9">Belongs to the CRISPR-associated endonuclease Cas1 family.</text>
</comment>
<dbReference type="GO" id="GO:0003677">
    <property type="term" value="F:DNA binding"/>
    <property type="evidence" value="ECO:0007669"/>
    <property type="project" value="UniProtKB-KW"/>
</dbReference>
<evidence type="ECO:0000256" key="8">
    <source>
        <dbReference type="ARBA" id="ARBA00023211"/>
    </source>
</evidence>
<dbReference type="GO" id="GO:0016787">
    <property type="term" value="F:hydrolase activity"/>
    <property type="evidence" value="ECO:0007669"/>
    <property type="project" value="UniProtKB-KW"/>
</dbReference>
<dbReference type="NCBIfam" id="TIGR00287">
    <property type="entry name" value="cas1"/>
    <property type="match status" value="1"/>
</dbReference>
<dbReference type="GO" id="GO:0043571">
    <property type="term" value="P:maintenance of CRISPR repeat elements"/>
    <property type="evidence" value="ECO:0007669"/>
    <property type="project" value="UniProtKB-UniRule"/>
</dbReference>
<evidence type="ECO:0000256" key="10">
    <source>
        <dbReference type="SAM" id="Coils"/>
    </source>
</evidence>
<dbReference type="GO" id="GO:0046872">
    <property type="term" value="F:metal ion binding"/>
    <property type="evidence" value="ECO:0007669"/>
    <property type="project" value="UniProtKB-UniRule"/>
</dbReference>
<keyword evidence="2 9" id="KW-0479">Metal-binding</keyword>
<evidence type="ECO:0000256" key="7">
    <source>
        <dbReference type="ARBA" id="ARBA00023125"/>
    </source>
</evidence>
<evidence type="ECO:0000313" key="12">
    <source>
        <dbReference type="Proteomes" id="UP000324143"/>
    </source>
</evidence>
<organism evidence="11 12">
    <name type="scientific">Candidatus Mcinerneyibacterium aminivorans</name>
    <dbReference type="NCBI Taxonomy" id="2703815"/>
    <lineage>
        <taxon>Bacteria</taxon>
        <taxon>Candidatus Macinerneyibacteriota</taxon>
        <taxon>Candidatus Mcinerneyibacteria</taxon>
        <taxon>Candidatus Mcinerneyibacteriales</taxon>
        <taxon>Candidatus Mcinerneyibacteriaceae</taxon>
        <taxon>Candidatus Mcinerneyibacterium</taxon>
    </lineage>
</organism>
<name>A0A5D0MBY9_9BACT</name>
<keyword evidence="7 9" id="KW-0238">DNA-binding</keyword>
<dbReference type="Pfam" id="PF01867">
    <property type="entry name" value="Cas_Cas1"/>
    <property type="match status" value="1"/>
</dbReference>
<dbReference type="GO" id="GO:0051607">
    <property type="term" value="P:defense response to virus"/>
    <property type="evidence" value="ECO:0007669"/>
    <property type="project" value="UniProtKB-UniRule"/>
</dbReference>
<feature type="binding site" evidence="9">
    <location>
        <position position="237"/>
    </location>
    <ligand>
        <name>Mn(2+)</name>
        <dbReference type="ChEBI" id="CHEBI:29035"/>
    </ligand>
</feature>
<dbReference type="EC" id="3.1.-.-" evidence="9"/>
<dbReference type="CDD" id="cd09722">
    <property type="entry name" value="Cas1_I-B"/>
    <property type="match status" value="1"/>
</dbReference>
<gene>
    <name evidence="11" type="primary">cas1b</name>
    <name evidence="9" type="synonym">cas1</name>
    <name evidence="11" type="ORF">FXF47_08705</name>
</gene>
<evidence type="ECO:0000256" key="3">
    <source>
        <dbReference type="ARBA" id="ARBA00022759"/>
    </source>
</evidence>
<keyword evidence="12" id="KW-1185">Reference proteome</keyword>
<keyword evidence="6 9" id="KW-0051">Antiviral defense</keyword>
<comment type="cofactor">
    <cofactor evidence="9">
        <name>Mg(2+)</name>
        <dbReference type="ChEBI" id="CHEBI:18420"/>
    </cofactor>
    <cofactor evidence="9">
        <name>Mn(2+)</name>
        <dbReference type="ChEBI" id="CHEBI:29035"/>
    </cofactor>
</comment>
<evidence type="ECO:0000256" key="6">
    <source>
        <dbReference type="ARBA" id="ARBA00023118"/>
    </source>
</evidence>
<evidence type="ECO:0000256" key="2">
    <source>
        <dbReference type="ARBA" id="ARBA00022723"/>
    </source>
</evidence>
<dbReference type="HAMAP" id="MF_01470">
    <property type="entry name" value="Cas1"/>
    <property type="match status" value="1"/>
</dbReference>
<evidence type="ECO:0000313" key="11">
    <source>
        <dbReference type="EMBL" id="TYB30546.1"/>
    </source>
</evidence>
<dbReference type="GO" id="GO:0004520">
    <property type="term" value="F:DNA endonuclease activity"/>
    <property type="evidence" value="ECO:0007669"/>
    <property type="project" value="InterPro"/>
</dbReference>
<reference evidence="11" key="1">
    <citation type="submission" date="2019-08" db="EMBL/GenBank/DDBJ databases">
        <title>Genomic characterization of a novel candidate phylum (ARYD3) from a high temperature, high salinity tertiary oil reservoir in north central Oklahoma, USA.</title>
        <authorList>
            <person name="Youssef N.H."/>
            <person name="Yadav A."/>
            <person name="Elshahed M.S."/>
        </authorList>
    </citation>
    <scope>NUCLEOTIDE SEQUENCE [LARGE SCALE GENOMIC DNA]</scope>
    <source>
        <strain evidence="11">ARYD3</strain>
    </source>
</reference>
<evidence type="ECO:0000256" key="1">
    <source>
        <dbReference type="ARBA" id="ARBA00022722"/>
    </source>
</evidence>
<dbReference type="AlphaFoldDB" id="A0A5D0MBY9"/>
<dbReference type="InterPro" id="IPR042206">
    <property type="entry name" value="CRISPR-assoc_Cas1_C"/>
</dbReference>
<feature type="coiled-coil region" evidence="10">
    <location>
        <begin position="119"/>
        <end position="146"/>
    </location>
</feature>
<dbReference type="Proteomes" id="UP000324143">
    <property type="component" value="Unassembled WGS sequence"/>
</dbReference>
<keyword evidence="1 9" id="KW-0540">Nuclease</keyword>
<keyword evidence="5 9" id="KW-0460">Magnesium</keyword>
<evidence type="ECO:0000256" key="9">
    <source>
        <dbReference type="HAMAP-Rule" id="MF_01470"/>
    </source>
</evidence>
<dbReference type="InterPro" id="IPR019858">
    <property type="entry name" value="CRISPR-assoc_Cas1_HMARI/TNEAP"/>
</dbReference>
<proteinExistence type="inferred from homology"/>
<sequence>MKETTYIFSNGSLRRKDNTICFETENNKKYLPIEHIKEIFIFGEVDINKRLIGYLSQKEIILSYFNYYGYYMGSFYPRKHYNSGFMILKQSLKYNDKTERLRIAKKFVKGAVKNCLKILKYYNRRNKNLKNKIDVIEEIKSDINKQQEISTLMSVEAAIKKEYYDAFNKIVNNEKFKFEKRSKRPPKDYINTLISFGNSLIYTYVLNEIYKTHLDPRIGFLHTTNYRRFTLNLDIAEIFKPVIGDRTIFKVINKNIITEDDFDKDTNGIILKENGKKRFIEKIEKRLKQTIKHSNLKKRVSYRRLIRLELYKLQKHVMNEKSYKPFVMDW</sequence>
<keyword evidence="8 9" id="KW-0464">Manganese</keyword>
<feature type="binding site" evidence="9">
    <location>
        <position position="222"/>
    </location>
    <ligand>
        <name>Mn(2+)</name>
        <dbReference type="ChEBI" id="CHEBI:29035"/>
    </ligand>
</feature>
<dbReference type="InterPro" id="IPR042211">
    <property type="entry name" value="CRISPR-assoc_Cas1_N"/>
</dbReference>
<protein>
    <recommendedName>
        <fullName evidence="9">CRISPR-associated endonuclease Cas1</fullName>
        <ecNumber evidence="9">3.1.-.-</ecNumber>
    </recommendedName>
</protein>
<dbReference type="NCBIfam" id="TIGR03641">
    <property type="entry name" value="cas1_HMARI"/>
    <property type="match status" value="1"/>
</dbReference>
<evidence type="ECO:0000256" key="5">
    <source>
        <dbReference type="ARBA" id="ARBA00022842"/>
    </source>
</evidence>
<accession>A0A5D0MBY9</accession>
<dbReference type="Gene3D" id="3.100.10.20">
    <property type="entry name" value="CRISPR-associated endonuclease Cas1, N-terminal domain"/>
    <property type="match status" value="1"/>
</dbReference>
<keyword evidence="10" id="KW-0175">Coiled coil</keyword>
<dbReference type="InterPro" id="IPR002729">
    <property type="entry name" value="CRISPR-assoc_Cas1"/>
</dbReference>
<keyword evidence="4 9" id="KW-0378">Hydrolase</keyword>
<dbReference type="EMBL" id="VSIX01000121">
    <property type="protein sequence ID" value="TYB30546.1"/>
    <property type="molecule type" value="Genomic_DNA"/>
</dbReference>